<dbReference type="GO" id="GO:0015648">
    <property type="term" value="F:lipid-linked peptidoglycan transporter activity"/>
    <property type="evidence" value="ECO:0007669"/>
    <property type="project" value="TreeGrafter"/>
</dbReference>
<dbReference type="InterPro" id="IPR011923">
    <property type="entry name" value="RodA/MrdB"/>
</dbReference>
<dbReference type="AlphaFoldDB" id="A0A485M5E2"/>
<feature type="transmembrane region" description="Helical" evidence="6">
    <location>
        <begin position="104"/>
        <end position="123"/>
    </location>
</feature>
<dbReference type="GO" id="GO:0005886">
    <property type="term" value="C:plasma membrane"/>
    <property type="evidence" value="ECO:0007669"/>
    <property type="project" value="TreeGrafter"/>
</dbReference>
<feature type="transmembrane region" description="Helical" evidence="6">
    <location>
        <begin position="12"/>
        <end position="33"/>
    </location>
</feature>
<protein>
    <submittedName>
        <fullName evidence="7">Peptidoglycan glycosyltransferase MrdB</fullName>
        <ecNumber evidence="7">2.4.1.129</ecNumber>
    </submittedName>
</protein>
<evidence type="ECO:0000256" key="4">
    <source>
        <dbReference type="ARBA" id="ARBA00022989"/>
    </source>
</evidence>
<evidence type="ECO:0000256" key="1">
    <source>
        <dbReference type="ARBA" id="ARBA00004141"/>
    </source>
</evidence>
<feature type="transmembrane region" description="Helical" evidence="6">
    <location>
        <begin position="335"/>
        <end position="358"/>
    </location>
</feature>
<dbReference type="GO" id="GO:0032153">
    <property type="term" value="C:cell division site"/>
    <property type="evidence" value="ECO:0007669"/>
    <property type="project" value="TreeGrafter"/>
</dbReference>
<keyword evidence="2 6" id="KW-0812">Transmembrane</keyword>
<evidence type="ECO:0000256" key="6">
    <source>
        <dbReference type="SAM" id="Phobius"/>
    </source>
</evidence>
<dbReference type="PANTHER" id="PTHR30474:SF1">
    <property type="entry name" value="PEPTIDOGLYCAN GLYCOSYLTRANSFERASE MRDB"/>
    <property type="match status" value="1"/>
</dbReference>
<feature type="transmembrane region" description="Helical" evidence="6">
    <location>
        <begin position="301"/>
        <end position="329"/>
    </location>
</feature>
<dbReference type="InterPro" id="IPR001182">
    <property type="entry name" value="FtsW/RodA"/>
</dbReference>
<evidence type="ECO:0000256" key="5">
    <source>
        <dbReference type="ARBA" id="ARBA00023136"/>
    </source>
</evidence>
<evidence type="ECO:0000313" key="7">
    <source>
        <dbReference type="EMBL" id="VFU17350.1"/>
    </source>
</evidence>
<feature type="transmembrane region" description="Helical" evidence="6">
    <location>
        <begin position="269"/>
        <end position="289"/>
    </location>
</feature>
<reference evidence="7" key="1">
    <citation type="submission" date="2019-03" db="EMBL/GenBank/DDBJ databases">
        <authorList>
            <person name="Hao L."/>
        </authorList>
    </citation>
    <scope>NUCLEOTIDE SEQUENCE</scope>
</reference>
<feature type="transmembrane region" description="Helical" evidence="6">
    <location>
        <begin position="45"/>
        <end position="62"/>
    </location>
</feature>
<dbReference type="NCBIfam" id="TIGR02210">
    <property type="entry name" value="rodA_shape"/>
    <property type="match status" value="1"/>
</dbReference>
<accession>A0A485M5E2</accession>
<feature type="transmembrane region" description="Helical" evidence="6">
    <location>
        <begin position="160"/>
        <end position="177"/>
    </location>
</feature>
<keyword evidence="5 6" id="KW-0472">Membrane</keyword>
<keyword evidence="3" id="KW-0133">Cell shape</keyword>
<dbReference type="EC" id="2.4.1.129" evidence="7"/>
<dbReference type="EMBL" id="CAADRM010000132">
    <property type="protein sequence ID" value="VFU17350.1"/>
    <property type="molecule type" value="Genomic_DNA"/>
</dbReference>
<dbReference type="HAMAP" id="MF_02079">
    <property type="entry name" value="PGT_RodA"/>
    <property type="match status" value="1"/>
</dbReference>
<sequence>MSRYARITDNIDWGLITTALAIIFIGLLCLYSSSRGTSMTIFYKQLMWIAIGMLVMIVVFVVDYRVLLRSAWPLYILMVFGLVLVLIVGREISGARRWISLGPLGIQPSELAKLIVIIWLAYWGEQKKHIQGYGIRELMLPAFFIFIPVGLILVEPDLGTAGIVTLISCTLMLLLGIKRSTFVGLLIVFISAMPFIWFSLKEYQRLRILTFLDPSRDPLGSGYHALQSKIAVGSGGLLGKGFLEGTQTQLRFLPEHHTDFIFSVVAEEWGFAGSALLLLLYVALVTKITQIGFKAKDRFGTMICFGVAAFFTLHIFINIAMAIGIFPVVGVPLPFISYGGSFMLINWICIGLVLNIAWRRFMF</sequence>
<dbReference type="PANTHER" id="PTHR30474">
    <property type="entry name" value="CELL CYCLE PROTEIN"/>
    <property type="match status" value="1"/>
</dbReference>
<dbReference type="Pfam" id="PF01098">
    <property type="entry name" value="FTSW_RODA_SPOVE"/>
    <property type="match status" value="1"/>
</dbReference>
<keyword evidence="4 6" id="KW-1133">Transmembrane helix</keyword>
<organism evidence="7">
    <name type="scientific">anaerobic digester metagenome</name>
    <dbReference type="NCBI Taxonomy" id="1263854"/>
    <lineage>
        <taxon>unclassified sequences</taxon>
        <taxon>metagenomes</taxon>
        <taxon>ecological metagenomes</taxon>
    </lineage>
</organism>
<proteinExistence type="inferred from homology"/>
<feature type="transmembrane region" description="Helical" evidence="6">
    <location>
        <begin position="182"/>
        <end position="200"/>
    </location>
</feature>
<evidence type="ECO:0000256" key="2">
    <source>
        <dbReference type="ARBA" id="ARBA00022692"/>
    </source>
</evidence>
<keyword evidence="7" id="KW-0808">Transferase</keyword>
<keyword evidence="7" id="KW-0328">Glycosyltransferase</keyword>
<dbReference type="NCBIfam" id="NF037961">
    <property type="entry name" value="RodA_shape"/>
    <property type="match status" value="1"/>
</dbReference>
<gene>
    <name evidence="7" type="primary">mrdB</name>
    <name evidence="7" type="ORF">SCFA_660032</name>
</gene>
<dbReference type="GO" id="GO:0016757">
    <property type="term" value="F:glycosyltransferase activity"/>
    <property type="evidence" value="ECO:0007669"/>
    <property type="project" value="UniProtKB-KW"/>
</dbReference>
<name>A0A485M5E2_9ZZZZ</name>
<evidence type="ECO:0000256" key="3">
    <source>
        <dbReference type="ARBA" id="ARBA00022960"/>
    </source>
</evidence>
<dbReference type="GO" id="GO:0051301">
    <property type="term" value="P:cell division"/>
    <property type="evidence" value="ECO:0007669"/>
    <property type="project" value="InterPro"/>
</dbReference>
<dbReference type="GO" id="GO:0008360">
    <property type="term" value="P:regulation of cell shape"/>
    <property type="evidence" value="ECO:0007669"/>
    <property type="project" value="UniProtKB-KW"/>
</dbReference>
<feature type="transmembrane region" description="Helical" evidence="6">
    <location>
        <begin position="74"/>
        <end position="92"/>
    </location>
</feature>
<feature type="transmembrane region" description="Helical" evidence="6">
    <location>
        <begin position="135"/>
        <end position="154"/>
    </location>
</feature>
<comment type="subcellular location">
    <subcellularLocation>
        <location evidence="1">Membrane</location>
        <topology evidence="1">Multi-pass membrane protein</topology>
    </subcellularLocation>
</comment>